<dbReference type="Proteomes" id="UP000298663">
    <property type="component" value="Unassembled WGS sequence"/>
</dbReference>
<dbReference type="EMBL" id="AZBU02000003">
    <property type="protein sequence ID" value="TKR86551.1"/>
    <property type="molecule type" value="Genomic_DNA"/>
</dbReference>
<proteinExistence type="predicted"/>
<evidence type="ECO:0000313" key="2">
    <source>
        <dbReference type="Proteomes" id="UP000298663"/>
    </source>
</evidence>
<accession>A0A4U5NTT9</accession>
<organism evidence="1 2">
    <name type="scientific">Steinernema carpocapsae</name>
    <name type="common">Entomopathogenic nematode</name>
    <dbReference type="NCBI Taxonomy" id="34508"/>
    <lineage>
        <taxon>Eukaryota</taxon>
        <taxon>Metazoa</taxon>
        <taxon>Ecdysozoa</taxon>
        <taxon>Nematoda</taxon>
        <taxon>Chromadorea</taxon>
        <taxon>Rhabditida</taxon>
        <taxon>Tylenchina</taxon>
        <taxon>Panagrolaimomorpha</taxon>
        <taxon>Strongyloidoidea</taxon>
        <taxon>Steinernematidae</taxon>
        <taxon>Steinernema</taxon>
    </lineage>
</organism>
<keyword evidence="2" id="KW-1185">Reference proteome</keyword>
<gene>
    <name evidence="1" type="ORF">L596_011126</name>
</gene>
<name>A0A4U5NTT9_STECR</name>
<evidence type="ECO:0000313" key="1">
    <source>
        <dbReference type="EMBL" id="TKR86551.1"/>
    </source>
</evidence>
<protein>
    <submittedName>
        <fullName evidence="1">Uncharacterized protein</fullName>
    </submittedName>
</protein>
<reference evidence="1 2" key="1">
    <citation type="journal article" date="2015" name="Genome Biol.">
        <title>Comparative genomics of Steinernema reveals deeply conserved gene regulatory networks.</title>
        <authorList>
            <person name="Dillman A.R."/>
            <person name="Macchietto M."/>
            <person name="Porter C.F."/>
            <person name="Rogers A."/>
            <person name="Williams B."/>
            <person name="Antoshechkin I."/>
            <person name="Lee M.M."/>
            <person name="Goodwin Z."/>
            <person name="Lu X."/>
            <person name="Lewis E.E."/>
            <person name="Goodrich-Blair H."/>
            <person name="Stock S.P."/>
            <person name="Adams B.J."/>
            <person name="Sternberg P.W."/>
            <person name="Mortazavi A."/>
        </authorList>
    </citation>
    <scope>NUCLEOTIDE SEQUENCE [LARGE SCALE GENOMIC DNA]</scope>
    <source>
        <strain evidence="1 2">ALL</strain>
    </source>
</reference>
<dbReference type="AlphaFoldDB" id="A0A4U5NTT9"/>
<comment type="caution">
    <text evidence="1">The sequence shown here is derived from an EMBL/GenBank/DDBJ whole genome shotgun (WGS) entry which is preliminary data.</text>
</comment>
<reference evidence="1 2" key="2">
    <citation type="journal article" date="2019" name="G3 (Bethesda)">
        <title>Hybrid Assembly of the Genome of the Entomopathogenic Nematode Steinernema carpocapsae Identifies the X-Chromosome.</title>
        <authorList>
            <person name="Serra L."/>
            <person name="Macchietto M."/>
            <person name="Macias-Munoz A."/>
            <person name="McGill C.J."/>
            <person name="Rodriguez I.M."/>
            <person name="Rodriguez B."/>
            <person name="Murad R."/>
            <person name="Mortazavi A."/>
        </authorList>
    </citation>
    <scope>NUCLEOTIDE SEQUENCE [LARGE SCALE GENOMIC DNA]</scope>
    <source>
        <strain evidence="1 2">ALL</strain>
    </source>
</reference>
<sequence length="113" mass="12770">MSSAGKISGILLPIVTVRRFAPHNTQCYNNLGAARFTDAIFRLNEHSTLLVLQNVNKIAFSASKFTSVLFHQFETVLVTRRTRKCDKPQLQHYSMPLTSQGHYDVAFVTDKNV</sequence>